<dbReference type="PANTHER" id="PTHR30098:SF2">
    <property type="entry name" value="LEUCYL_PHENYLALANYL-TRNA--PROTEIN TRANSFERASE"/>
    <property type="match status" value="1"/>
</dbReference>
<name>G0U5F8_TRYVY</name>
<keyword evidence="3" id="KW-0012">Acyltransferase</keyword>
<dbReference type="AlphaFoldDB" id="G0U5F8"/>
<accession>G0U5F8</accession>
<dbReference type="PANTHER" id="PTHR30098">
    <property type="entry name" value="LEUCYL/PHENYLALANYL-TRNA--PROTEIN TRANSFERASE"/>
    <property type="match status" value="1"/>
</dbReference>
<dbReference type="GO" id="GO:0030163">
    <property type="term" value="P:protein catabolic process"/>
    <property type="evidence" value="ECO:0007669"/>
    <property type="project" value="InterPro"/>
</dbReference>
<reference evidence="4" key="1">
    <citation type="journal article" date="2012" name="Proc. Natl. Acad. Sci. U.S.A.">
        <title>Antigenic diversity is generated by distinct evolutionary mechanisms in African trypanosome species.</title>
        <authorList>
            <person name="Jackson A.P."/>
            <person name="Berry A."/>
            <person name="Aslett M."/>
            <person name="Allison H.C."/>
            <person name="Burton P."/>
            <person name="Vavrova-Anderson J."/>
            <person name="Brown R."/>
            <person name="Browne H."/>
            <person name="Corton N."/>
            <person name="Hauser H."/>
            <person name="Gamble J."/>
            <person name="Gilderthorp R."/>
            <person name="Marcello L."/>
            <person name="McQuillan J."/>
            <person name="Otto T.D."/>
            <person name="Quail M.A."/>
            <person name="Sanders M.J."/>
            <person name="van Tonder A."/>
            <person name="Ginger M.L."/>
            <person name="Field M.C."/>
            <person name="Barry J.D."/>
            <person name="Hertz-Fowler C."/>
            <person name="Berriman M."/>
        </authorList>
    </citation>
    <scope>NUCLEOTIDE SEQUENCE</scope>
    <source>
        <strain evidence="4">Y486</strain>
    </source>
</reference>
<dbReference type="GO" id="GO:0008914">
    <property type="term" value="F:leucyl-tRNA--protein transferase activity"/>
    <property type="evidence" value="ECO:0007669"/>
    <property type="project" value="InterPro"/>
</dbReference>
<evidence type="ECO:0000256" key="2">
    <source>
        <dbReference type="ARBA" id="ARBA00022679"/>
    </source>
</evidence>
<evidence type="ECO:0008006" key="5">
    <source>
        <dbReference type="Google" id="ProtNLM"/>
    </source>
</evidence>
<keyword evidence="1" id="KW-0963">Cytoplasm</keyword>
<evidence type="ECO:0000256" key="3">
    <source>
        <dbReference type="ARBA" id="ARBA00023315"/>
    </source>
</evidence>
<sequence length="361" mass="40344">MRHTTKHHNNESGKVTPCMAQMVKEVLDSSTRNNVRTVVPLPPRAVQIISQRFPLVLSCTDLDSFSARLQSVSGDEEFGFSVVFDPVLVEHSCQRGIFPMALKVHEDIFVYAPKLHRGRSVTRLANDIKWFPVKCNGDEGRFVGTRLKVPKKLLREPNSVGRTPSFSVFVNRASDMASVLALIHAQHGENWLCKQLRACMVHMFANMERYRTKVVVIAVRRHCYDSGEMKHNSHCQQGDTHDRAHNDMVMEGDLVAGEIGFIVGDIYCSATGAYSVSGAGALQLAVTGEVMRTVGCTIWDLGMSMPYKDDMLGCVPLQREDWIKLVLERAADPTLAECIERQLRERYATGAPVRQLLVSSV</sequence>
<organism evidence="4">
    <name type="scientific">Trypanosoma vivax (strain Y486)</name>
    <dbReference type="NCBI Taxonomy" id="1055687"/>
    <lineage>
        <taxon>Eukaryota</taxon>
        <taxon>Discoba</taxon>
        <taxon>Euglenozoa</taxon>
        <taxon>Kinetoplastea</taxon>
        <taxon>Metakinetoplastina</taxon>
        <taxon>Trypanosomatida</taxon>
        <taxon>Trypanosomatidae</taxon>
        <taxon>Trypanosoma</taxon>
        <taxon>Duttonella</taxon>
    </lineage>
</organism>
<keyword evidence="2" id="KW-0808">Transferase</keyword>
<dbReference type="GO" id="GO:0005737">
    <property type="term" value="C:cytoplasm"/>
    <property type="evidence" value="ECO:0007669"/>
    <property type="project" value="TreeGrafter"/>
</dbReference>
<dbReference type="SUPFAM" id="SSF55729">
    <property type="entry name" value="Acyl-CoA N-acyltransferases (Nat)"/>
    <property type="match status" value="1"/>
</dbReference>
<proteinExistence type="predicted"/>
<dbReference type="InterPro" id="IPR042203">
    <property type="entry name" value="Leu/Phe-tRNA_Trfase_C"/>
</dbReference>
<gene>
    <name evidence="4" type="ORF">TVY486_1001610</name>
</gene>
<dbReference type="VEuPathDB" id="TriTrypDB:TvY486_1001610"/>
<dbReference type="EMBL" id="HE573026">
    <property type="protein sequence ID" value="CCC51108.1"/>
    <property type="molecule type" value="Genomic_DNA"/>
</dbReference>
<evidence type="ECO:0000256" key="1">
    <source>
        <dbReference type="ARBA" id="ARBA00022490"/>
    </source>
</evidence>
<protein>
    <recommendedName>
        <fullName evidence="5">Leucyl/phenylalanyl-tRNA protein transferase</fullName>
    </recommendedName>
</protein>
<dbReference type="InterPro" id="IPR016181">
    <property type="entry name" value="Acyl_CoA_acyltransferase"/>
</dbReference>
<dbReference type="Gene3D" id="3.40.630.70">
    <property type="entry name" value="Leucyl/phenylalanyl-tRNA-protein transferase, C-terminal domain"/>
    <property type="match status" value="1"/>
</dbReference>
<dbReference type="InterPro" id="IPR004616">
    <property type="entry name" value="Leu/Phe-tRNA_Trfase"/>
</dbReference>
<evidence type="ECO:0000313" key="4">
    <source>
        <dbReference type="EMBL" id="CCC51108.1"/>
    </source>
</evidence>